<dbReference type="InParanoid" id="A0A2T3AA96"/>
<gene>
    <name evidence="10" type="ORF">BD289DRAFT_367010</name>
</gene>
<dbReference type="GO" id="GO:0016020">
    <property type="term" value="C:membrane"/>
    <property type="evidence" value="ECO:0007669"/>
    <property type="project" value="UniProtKB-SubCell"/>
</dbReference>
<comment type="subcellular location">
    <subcellularLocation>
        <location evidence="1">Membrane</location>
        <topology evidence="1">Multi-pass membrane protein</topology>
    </subcellularLocation>
</comment>
<dbReference type="GO" id="GO:0035673">
    <property type="term" value="F:oligopeptide transmembrane transporter activity"/>
    <property type="evidence" value="ECO:0007669"/>
    <property type="project" value="InterPro"/>
</dbReference>
<keyword evidence="6" id="KW-0653">Protein transport</keyword>
<feature type="transmembrane region" description="Helical" evidence="9">
    <location>
        <begin position="237"/>
        <end position="261"/>
    </location>
</feature>
<dbReference type="InterPro" id="IPR004813">
    <property type="entry name" value="OPT"/>
</dbReference>
<evidence type="ECO:0000256" key="5">
    <source>
        <dbReference type="ARBA" id="ARBA00022856"/>
    </source>
</evidence>
<name>A0A2T3AA96_9PEZI</name>
<evidence type="ECO:0000256" key="3">
    <source>
        <dbReference type="ARBA" id="ARBA00022448"/>
    </source>
</evidence>
<evidence type="ECO:0000256" key="7">
    <source>
        <dbReference type="ARBA" id="ARBA00022989"/>
    </source>
</evidence>
<evidence type="ECO:0000313" key="11">
    <source>
        <dbReference type="Proteomes" id="UP000241462"/>
    </source>
</evidence>
<feature type="transmembrane region" description="Helical" evidence="9">
    <location>
        <begin position="92"/>
        <end position="114"/>
    </location>
</feature>
<keyword evidence="3" id="KW-0813">Transport</keyword>
<dbReference type="Pfam" id="PF03169">
    <property type="entry name" value="OPT"/>
    <property type="match status" value="1"/>
</dbReference>
<accession>A0A2T3AA96</accession>
<dbReference type="Proteomes" id="UP000241462">
    <property type="component" value="Unassembled WGS sequence"/>
</dbReference>
<evidence type="ECO:0000256" key="1">
    <source>
        <dbReference type="ARBA" id="ARBA00004141"/>
    </source>
</evidence>
<evidence type="ECO:0000256" key="9">
    <source>
        <dbReference type="SAM" id="Phobius"/>
    </source>
</evidence>
<protein>
    <submittedName>
        <fullName evidence="10">OPT family small oligopeptide transporter</fullName>
    </submittedName>
</protein>
<feature type="transmembrane region" description="Helical" evidence="9">
    <location>
        <begin position="6"/>
        <end position="28"/>
    </location>
</feature>
<evidence type="ECO:0000256" key="6">
    <source>
        <dbReference type="ARBA" id="ARBA00022927"/>
    </source>
</evidence>
<dbReference type="EMBL" id="KZ678427">
    <property type="protein sequence ID" value="PSR88582.1"/>
    <property type="molecule type" value="Genomic_DNA"/>
</dbReference>
<sequence>YRPTDLPWWAFIVCILIAVVFTVPIGIIQAITNIQLGLNLLTEYVVGYLVPGRPVAMMMFKNYGYICCFQALGFAQDMKLGHYMKVPPRSMFSAQLVASIWSAIVQITVMNWALVNIPNVCSDDQPNQYTCANQKVFYTASVIWGAIGPRRMFSEGAMYNGLRWFWLLGAVTPLVTWFFARKYPMSLWRYIHVPLILGGSGYLPPATTYIYLCWGVVGTIFNFFIKRRWNAWWMQYNYITSAALDCGLIFATIVVFFSLYLSMVDPPNWFGNVAALSTADYTGTAVRSVLPPGQTFGPSTWV</sequence>
<feature type="transmembrane region" description="Helical" evidence="9">
    <location>
        <begin position="209"/>
        <end position="225"/>
    </location>
</feature>
<evidence type="ECO:0000313" key="10">
    <source>
        <dbReference type="EMBL" id="PSR88582.1"/>
    </source>
</evidence>
<evidence type="ECO:0000256" key="4">
    <source>
        <dbReference type="ARBA" id="ARBA00022692"/>
    </source>
</evidence>
<dbReference type="NCBIfam" id="TIGR00728">
    <property type="entry name" value="OPT_sfam"/>
    <property type="match status" value="1"/>
</dbReference>
<keyword evidence="7 9" id="KW-1133">Transmembrane helix</keyword>
<comment type="similarity">
    <text evidence="2">Belongs to the oligopeptide OPT transporter family.</text>
</comment>
<feature type="non-terminal residue" evidence="10">
    <location>
        <position position="1"/>
    </location>
</feature>
<organism evidence="10 11">
    <name type="scientific">Coniella lustricola</name>
    <dbReference type="NCBI Taxonomy" id="2025994"/>
    <lineage>
        <taxon>Eukaryota</taxon>
        <taxon>Fungi</taxon>
        <taxon>Dikarya</taxon>
        <taxon>Ascomycota</taxon>
        <taxon>Pezizomycotina</taxon>
        <taxon>Sordariomycetes</taxon>
        <taxon>Sordariomycetidae</taxon>
        <taxon>Diaporthales</taxon>
        <taxon>Schizoparmaceae</taxon>
        <taxon>Coniella</taxon>
    </lineage>
</organism>
<keyword evidence="8 9" id="KW-0472">Membrane</keyword>
<dbReference type="STRING" id="2025994.A0A2T3AA96"/>
<keyword evidence="4 9" id="KW-0812">Transmembrane</keyword>
<feature type="transmembrane region" description="Helical" evidence="9">
    <location>
        <begin position="161"/>
        <end position="180"/>
    </location>
</feature>
<proteinExistence type="inferred from homology"/>
<dbReference type="OrthoDB" id="9986677at2759"/>
<dbReference type="AlphaFoldDB" id="A0A2T3AA96"/>
<keyword evidence="11" id="KW-1185">Reference proteome</keyword>
<dbReference type="GO" id="GO:0015031">
    <property type="term" value="P:protein transport"/>
    <property type="evidence" value="ECO:0007669"/>
    <property type="project" value="UniProtKB-KW"/>
</dbReference>
<dbReference type="InterPro" id="IPR004648">
    <property type="entry name" value="Oligpept_transpt"/>
</dbReference>
<evidence type="ECO:0000256" key="8">
    <source>
        <dbReference type="ARBA" id="ARBA00023136"/>
    </source>
</evidence>
<evidence type="ECO:0000256" key="2">
    <source>
        <dbReference type="ARBA" id="ARBA00008807"/>
    </source>
</evidence>
<keyword evidence="5" id="KW-0571">Peptide transport</keyword>
<reference evidence="10 11" key="1">
    <citation type="journal article" date="2018" name="Mycol. Prog.">
        <title>Coniella lustricola, a new species from submerged detritus.</title>
        <authorList>
            <person name="Raudabaugh D.B."/>
            <person name="Iturriaga T."/>
            <person name="Carver A."/>
            <person name="Mondo S."/>
            <person name="Pangilinan J."/>
            <person name="Lipzen A."/>
            <person name="He G."/>
            <person name="Amirebrahimi M."/>
            <person name="Grigoriev I.V."/>
            <person name="Miller A.N."/>
        </authorList>
    </citation>
    <scope>NUCLEOTIDE SEQUENCE [LARGE SCALE GENOMIC DNA]</scope>
    <source>
        <strain evidence="10 11">B22-T-1</strain>
    </source>
</reference>
<dbReference type="PANTHER" id="PTHR22601">
    <property type="entry name" value="ISP4 LIKE PROTEIN"/>
    <property type="match status" value="1"/>
</dbReference>